<dbReference type="RefSeq" id="WP_237486774.1">
    <property type="nucleotide sequence ID" value="NZ_CAKLCM010000003.1"/>
</dbReference>
<dbReference type="Proteomes" id="UP000838160">
    <property type="component" value="Unassembled WGS sequence"/>
</dbReference>
<organism evidence="1 2">
    <name type="scientific">Vibrio hippocampi</name>
    <dbReference type="NCBI Taxonomy" id="654686"/>
    <lineage>
        <taxon>Bacteria</taxon>
        <taxon>Pseudomonadati</taxon>
        <taxon>Pseudomonadota</taxon>
        <taxon>Gammaproteobacteria</taxon>
        <taxon>Vibrionales</taxon>
        <taxon>Vibrionaceae</taxon>
        <taxon>Vibrio</taxon>
    </lineage>
</organism>
<accession>A0ABM8ZNN9</accession>
<evidence type="ECO:0000313" key="2">
    <source>
        <dbReference type="Proteomes" id="UP000838160"/>
    </source>
</evidence>
<name>A0ABM8ZNN9_9VIBR</name>
<comment type="caution">
    <text evidence="1">The sequence shown here is derived from an EMBL/GenBank/DDBJ whole genome shotgun (WGS) entry which is preliminary data.</text>
</comment>
<dbReference type="InterPro" id="IPR051468">
    <property type="entry name" value="Fungal_SecMetab_SDRs"/>
</dbReference>
<dbReference type="SUPFAM" id="SSF51735">
    <property type="entry name" value="NAD(P)-binding Rossmann-fold domains"/>
    <property type="match status" value="1"/>
</dbReference>
<dbReference type="EMBL" id="CAKLCM010000003">
    <property type="protein sequence ID" value="CAH0530269.1"/>
    <property type="molecule type" value="Genomic_DNA"/>
</dbReference>
<reference evidence="1" key="1">
    <citation type="submission" date="2021-12" db="EMBL/GenBank/DDBJ databases">
        <authorList>
            <person name="Rodrigo-Torres L."/>
            <person name="Arahal R. D."/>
            <person name="Lucena T."/>
        </authorList>
    </citation>
    <scope>NUCLEOTIDE SEQUENCE</scope>
    <source>
        <strain evidence="1">CECT 8226</strain>
    </source>
</reference>
<dbReference type="PANTHER" id="PTHR43544">
    <property type="entry name" value="SHORT-CHAIN DEHYDROGENASE/REDUCTASE"/>
    <property type="match status" value="1"/>
</dbReference>
<proteinExistence type="predicted"/>
<protein>
    <recommendedName>
        <fullName evidence="3">SDR family oxidoreductase</fullName>
    </recommendedName>
</protein>
<dbReference type="PRINTS" id="PR00081">
    <property type="entry name" value="GDHRDH"/>
</dbReference>
<evidence type="ECO:0008006" key="3">
    <source>
        <dbReference type="Google" id="ProtNLM"/>
    </source>
</evidence>
<dbReference type="InterPro" id="IPR002347">
    <property type="entry name" value="SDR_fam"/>
</dbReference>
<dbReference type="NCBIfam" id="NF006532">
    <property type="entry name" value="PRK09009.1"/>
    <property type="match status" value="1"/>
</dbReference>
<dbReference type="PANTHER" id="PTHR43544:SF12">
    <property type="entry name" value="NAD(P)-BINDING ROSSMANN-FOLD SUPERFAMILY PROTEIN"/>
    <property type="match status" value="1"/>
</dbReference>
<dbReference type="Pfam" id="PF00106">
    <property type="entry name" value="adh_short"/>
    <property type="match status" value="1"/>
</dbReference>
<dbReference type="CDD" id="cd05325">
    <property type="entry name" value="carb_red_sniffer_like_SDR_c"/>
    <property type="match status" value="1"/>
</dbReference>
<dbReference type="Gene3D" id="3.40.50.720">
    <property type="entry name" value="NAD(P)-binding Rossmann-like Domain"/>
    <property type="match status" value="1"/>
</dbReference>
<dbReference type="InterPro" id="IPR036291">
    <property type="entry name" value="NAD(P)-bd_dom_sf"/>
</dbReference>
<gene>
    <name evidence="1" type="ORF">VHP8226_03931</name>
</gene>
<sequence>MNILILGASGAIGFALLQQTFKQFPDAKIWGTYHRSQPESATLDPESRVTWVKLDLTDERQIERLSSNIENLDWLINCVGILHNEQVKPEKSIGSFDGDFFMQNIQINTLPTLLLAKHFTPALKKSTHPRFAVISARVGSIEDNRLGGWYSYRSSKAALNMALKTLSIEWGRTVQSGVVLALHPGTTDSELSKPFQANVPQGKLFRPEKVACDIIHILQCHRPEASGQFIAYDGTIVPW</sequence>
<keyword evidence="2" id="KW-1185">Reference proteome</keyword>
<evidence type="ECO:0000313" key="1">
    <source>
        <dbReference type="EMBL" id="CAH0530269.1"/>
    </source>
</evidence>